<evidence type="ECO:0000313" key="4">
    <source>
        <dbReference type="Proteomes" id="UP000183954"/>
    </source>
</evidence>
<feature type="transmembrane region" description="Helical" evidence="1">
    <location>
        <begin position="473"/>
        <end position="501"/>
    </location>
</feature>
<proteinExistence type="predicted"/>
<reference evidence="4" key="1">
    <citation type="submission" date="2016-11" db="EMBL/GenBank/DDBJ databases">
        <authorList>
            <person name="Varghese N."/>
            <person name="Submissions S."/>
        </authorList>
    </citation>
    <scope>NUCLEOTIDE SEQUENCE [LARGE SCALE GENOMIC DNA]</scope>
    <source>
        <strain evidence="4">DSM 15449</strain>
    </source>
</reference>
<keyword evidence="1" id="KW-0472">Membrane</keyword>
<dbReference type="PANTHER" id="PTHR12147">
    <property type="entry name" value="METALLOPEPTIDASE M28 FAMILY MEMBER"/>
    <property type="match status" value="1"/>
</dbReference>
<dbReference type="GO" id="GO:0008235">
    <property type="term" value="F:metalloexopeptidase activity"/>
    <property type="evidence" value="ECO:0007669"/>
    <property type="project" value="InterPro"/>
</dbReference>
<feature type="transmembrane region" description="Helical" evidence="1">
    <location>
        <begin position="562"/>
        <end position="581"/>
    </location>
</feature>
<dbReference type="InterPro" id="IPR045175">
    <property type="entry name" value="M28_fam"/>
</dbReference>
<evidence type="ECO:0000259" key="2">
    <source>
        <dbReference type="Pfam" id="PF04389"/>
    </source>
</evidence>
<dbReference type="InterPro" id="IPR007484">
    <property type="entry name" value="Peptidase_M28"/>
</dbReference>
<dbReference type="GO" id="GO:0006508">
    <property type="term" value="P:proteolysis"/>
    <property type="evidence" value="ECO:0007669"/>
    <property type="project" value="InterPro"/>
</dbReference>
<dbReference type="Proteomes" id="UP000183954">
    <property type="component" value="Unassembled WGS sequence"/>
</dbReference>
<keyword evidence="1" id="KW-0812">Transmembrane</keyword>
<protein>
    <submittedName>
        <fullName evidence="3">Peptidase family M28</fullName>
    </submittedName>
</protein>
<organism evidence="3 4">
    <name type="scientific">Desulfosporosinus lacus DSM 15449</name>
    <dbReference type="NCBI Taxonomy" id="1121420"/>
    <lineage>
        <taxon>Bacteria</taxon>
        <taxon>Bacillati</taxon>
        <taxon>Bacillota</taxon>
        <taxon>Clostridia</taxon>
        <taxon>Eubacteriales</taxon>
        <taxon>Desulfitobacteriaceae</taxon>
        <taxon>Desulfosporosinus</taxon>
    </lineage>
</organism>
<feature type="domain" description="Peptidase M28" evidence="2">
    <location>
        <begin position="114"/>
        <end position="305"/>
    </location>
</feature>
<dbReference type="SUPFAM" id="SSF53187">
    <property type="entry name" value="Zn-dependent exopeptidases"/>
    <property type="match status" value="1"/>
</dbReference>
<keyword evidence="4" id="KW-1185">Reference proteome</keyword>
<dbReference type="EMBL" id="FQXJ01000005">
    <property type="protein sequence ID" value="SHH87792.1"/>
    <property type="molecule type" value="Genomic_DNA"/>
</dbReference>
<keyword evidence="1" id="KW-1133">Transmembrane helix</keyword>
<dbReference type="RefSeq" id="WP_073029259.1">
    <property type="nucleotide sequence ID" value="NZ_FQXJ01000005.1"/>
</dbReference>
<feature type="transmembrane region" description="Helical" evidence="1">
    <location>
        <begin position="337"/>
        <end position="358"/>
    </location>
</feature>
<dbReference type="Gene3D" id="3.40.630.10">
    <property type="entry name" value="Zn peptidases"/>
    <property type="match status" value="1"/>
</dbReference>
<feature type="transmembrane region" description="Helical" evidence="1">
    <location>
        <begin position="446"/>
        <end position="467"/>
    </location>
</feature>
<evidence type="ECO:0000256" key="1">
    <source>
        <dbReference type="SAM" id="Phobius"/>
    </source>
</evidence>
<dbReference type="Pfam" id="PF04389">
    <property type="entry name" value="Peptidase_M28"/>
    <property type="match status" value="1"/>
</dbReference>
<dbReference type="AlphaFoldDB" id="A0A1M5WK30"/>
<gene>
    <name evidence="3" type="ORF">SAMN02746098_01653</name>
</gene>
<dbReference type="OrthoDB" id="9762302at2"/>
<sequence length="768" mass="86855">MKISKVIPITLILVFGLVTISWLVSSKSNTTPILKASISGFSAENAFEHVKYLVQKIGSRPAGSKAEVKAAQYIDYVLRQNGWKVRDQPFSKVVVREASVLQKEQQVELINSQNIIAELPGTRPDTIIVGAHYDSATFNAPGAVDNASGVGVLLELARVLSQEPHEETYQLVFFGAEEYGLVGSQFYTSQADLSAVRWMLNLDMIGRPMEIDVAGKKSTPPELIKQVTALAGESSIPFHLSRDFILMTRDSAQGGVSDYSPFLDQNIPALGLGIYGRPEGYFHRPEDRIDRVSMEEIQKIGDFAHRLLTNVKMSTIGPNEWDELYLPFQLGKHVIILPNYVIGIVTCLTFLVTVLMLIKFHKKRNLKKFEWKKVLGVLGISLLLSLIVVITSGIGEAVWGLIKEVQILYYAHPLLFIVARVGIALGVFLIITSWLYKLPLVRDSELYWVTGAVLLLGISLLLALTRIDLAFPFIFWLLCLNIQFFFPNIILVLIGPYFLIWMHYELLNSQQWISYYQAIHNYFLVFLGIYSVLLIPFFLALLHVVITKTHHLKKLLVLSRKPALVVTALVILSLGLVPVYTRSYPQTVVVQEEWSGSSEGKVHIFSDERLPRSVVKDLSGEDGKSLYIPIQNEKPPINVEASMAETINDGQRILDVSFILNYSREPYLTRVRIESEHPFEVQTDEFLPMAKLPRKLQLKGIQQSNLKYSIILQRTPPHKNNIHMSIETQGLVTCSIEAMFSDPSPRIQIQHDLLSIDYQIWFKEKYDF</sequence>
<evidence type="ECO:0000313" key="3">
    <source>
        <dbReference type="EMBL" id="SHH87792.1"/>
    </source>
</evidence>
<accession>A0A1M5WK30</accession>
<feature type="transmembrane region" description="Helical" evidence="1">
    <location>
        <begin position="522"/>
        <end position="542"/>
    </location>
</feature>
<dbReference type="STRING" id="1121420.SAMN02746098_01653"/>
<feature type="transmembrane region" description="Helical" evidence="1">
    <location>
        <begin position="374"/>
        <end position="394"/>
    </location>
</feature>
<dbReference type="PANTHER" id="PTHR12147:SF26">
    <property type="entry name" value="PEPTIDASE M28 DOMAIN-CONTAINING PROTEIN"/>
    <property type="match status" value="1"/>
</dbReference>
<name>A0A1M5WK30_9FIRM</name>
<feature type="transmembrane region" description="Helical" evidence="1">
    <location>
        <begin position="414"/>
        <end position="434"/>
    </location>
</feature>